<evidence type="ECO:0000313" key="2">
    <source>
        <dbReference type="Proteomes" id="UP001529272"/>
    </source>
</evidence>
<protein>
    <submittedName>
        <fullName evidence="1">Uncharacterized protein</fullName>
    </submittedName>
</protein>
<comment type="caution">
    <text evidence="1">The sequence shown here is derived from an EMBL/GenBank/DDBJ whole genome shotgun (WGS) entry which is preliminary data.</text>
</comment>
<name>A0ABT7PAQ2_MYCIT</name>
<dbReference type="EMBL" id="JASZZX010000075">
    <property type="protein sequence ID" value="MDM3930313.1"/>
    <property type="molecule type" value="Genomic_DNA"/>
</dbReference>
<organism evidence="1 2">
    <name type="scientific">Mycobacterium intracellulare subsp. chimaera</name>
    <dbReference type="NCBI Taxonomy" id="222805"/>
    <lineage>
        <taxon>Bacteria</taxon>
        <taxon>Bacillati</taxon>
        <taxon>Actinomycetota</taxon>
        <taxon>Actinomycetes</taxon>
        <taxon>Mycobacteriales</taxon>
        <taxon>Mycobacteriaceae</taxon>
        <taxon>Mycobacterium</taxon>
        <taxon>Mycobacterium avium complex (MAC)</taxon>
    </lineage>
</organism>
<sequence length="197" mass="21827">MSEEKHFPELTDAEKIRWRAVNSDMAAMTAALQEGTATPEDFAAALNRLTSHGIDGDTLTNALHIPDDAGPYAQSLERILRRIPDGWGRWISLDAGWYPIVVALDERLAGIDPDYVVHQVKEKFGTLRYHCTPSTSDRAQWEAFKAVIAEAERASAIACERCGQPGFIHQSPLRIKTLCAECADILGYLPKPPDPRT</sequence>
<reference evidence="1 2" key="2">
    <citation type="submission" date="2023-06" db="EMBL/GenBank/DDBJ databases">
        <title>Itaconate inhibition of nontuberculous mycobacteria.</title>
        <authorList>
            <person name="Breen P."/>
            <person name="Zimbric M."/>
            <person name="Caverly L."/>
        </authorList>
    </citation>
    <scope>NUCLEOTIDE SEQUENCE [LARGE SCALE GENOMIC DNA]</scope>
    <source>
        <strain evidence="1 2">FLAC1071</strain>
    </source>
</reference>
<proteinExistence type="predicted"/>
<dbReference type="RefSeq" id="WP_095786191.1">
    <property type="nucleotide sequence ID" value="NZ_CP012886.2"/>
</dbReference>
<accession>A0ABT7PAQ2</accession>
<keyword evidence="2" id="KW-1185">Reference proteome</keyword>
<gene>
    <name evidence="1" type="ORF">QRB35_30760</name>
</gene>
<dbReference type="Proteomes" id="UP001529272">
    <property type="component" value="Unassembled WGS sequence"/>
</dbReference>
<evidence type="ECO:0000313" key="1">
    <source>
        <dbReference type="EMBL" id="MDM3930313.1"/>
    </source>
</evidence>
<reference evidence="2" key="1">
    <citation type="submission" date="2023-06" db="EMBL/GenBank/DDBJ databases">
        <title>Itaconate inhibition of nontuberculous mycobacteria.</title>
        <authorList>
            <person name="Spilker T."/>
        </authorList>
    </citation>
    <scope>NUCLEOTIDE SEQUENCE [LARGE SCALE GENOMIC DNA]</scope>
    <source>
        <strain evidence="2">FLAC1071</strain>
    </source>
</reference>